<dbReference type="PANTHER" id="PTHR43790:SF9">
    <property type="entry name" value="GALACTOFURANOSE TRANSPORTER ATP-BINDING PROTEIN YTFR"/>
    <property type="match status" value="1"/>
</dbReference>
<reference evidence="10 11" key="1">
    <citation type="submission" date="2018-09" db="EMBL/GenBank/DDBJ databases">
        <title>Isolation, diversity and antifungal activity of actinobacteria from wheat.</title>
        <authorList>
            <person name="Han C."/>
        </authorList>
    </citation>
    <scope>NUCLEOTIDE SEQUENCE [LARGE SCALE GENOMIC DNA]</scope>
    <source>
        <strain evidence="10 11">NEAU-YY265</strain>
    </source>
</reference>
<dbReference type="SMART" id="SM00382">
    <property type="entry name" value="AAA"/>
    <property type="match status" value="2"/>
</dbReference>
<evidence type="ECO:0000256" key="1">
    <source>
        <dbReference type="ARBA" id="ARBA00004202"/>
    </source>
</evidence>
<protein>
    <submittedName>
        <fullName evidence="10">Sugar ABC transporter ATP-binding protein</fullName>
    </submittedName>
</protein>
<keyword evidence="6 10" id="KW-0067">ATP-binding</keyword>
<dbReference type="InterPro" id="IPR027417">
    <property type="entry name" value="P-loop_NTPase"/>
</dbReference>
<evidence type="ECO:0000256" key="3">
    <source>
        <dbReference type="ARBA" id="ARBA00022475"/>
    </source>
</evidence>
<feature type="domain" description="ABC transporter" evidence="9">
    <location>
        <begin position="1"/>
        <end position="235"/>
    </location>
</feature>
<dbReference type="SUPFAM" id="SSF52540">
    <property type="entry name" value="P-loop containing nucleoside triphosphate hydrolases"/>
    <property type="match status" value="2"/>
</dbReference>
<dbReference type="FunFam" id="3.40.50.300:FF:000127">
    <property type="entry name" value="Ribose import ATP-binding protein RbsA"/>
    <property type="match status" value="1"/>
</dbReference>
<organism evidence="10 11">
    <name type="scientific">Jiangella rhizosphaerae</name>
    <dbReference type="NCBI Taxonomy" id="2293569"/>
    <lineage>
        <taxon>Bacteria</taxon>
        <taxon>Bacillati</taxon>
        <taxon>Actinomycetota</taxon>
        <taxon>Actinomycetes</taxon>
        <taxon>Jiangellales</taxon>
        <taxon>Jiangellaceae</taxon>
        <taxon>Jiangella</taxon>
    </lineage>
</organism>
<dbReference type="Pfam" id="PF00005">
    <property type="entry name" value="ABC_tran"/>
    <property type="match status" value="2"/>
</dbReference>
<dbReference type="PANTHER" id="PTHR43790">
    <property type="entry name" value="CARBOHYDRATE TRANSPORT ATP-BINDING PROTEIN MG119-RELATED"/>
    <property type="match status" value="1"/>
</dbReference>
<keyword evidence="3" id="KW-1003">Cell membrane</keyword>
<dbReference type="CDD" id="cd03216">
    <property type="entry name" value="ABC_Carb_Monos_I"/>
    <property type="match status" value="1"/>
</dbReference>
<keyword evidence="5" id="KW-0547">Nucleotide-binding</keyword>
<evidence type="ECO:0000313" key="11">
    <source>
        <dbReference type="Proteomes" id="UP000284057"/>
    </source>
</evidence>
<dbReference type="InterPro" id="IPR003439">
    <property type="entry name" value="ABC_transporter-like_ATP-bd"/>
</dbReference>
<evidence type="ECO:0000256" key="5">
    <source>
        <dbReference type="ARBA" id="ARBA00022741"/>
    </source>
</evidence>
<evidence type="ECO:0000313" key="10">
    <source>
        <dbReference type="EMBL" id="RIQ13704.1"/>
    </source>
</evidence>
<dbReference type="AlphaFoldDB" id="A0A418KJ65"/>
<dbReference type="CDD" id="cd03215">
    <property type="entry name" value="ABC_Carb_Monos_II"/>
    <property type="match status" value="1"/>
</dbReference>
<name>A0A418KJ65_9ACTN</name>
<dbReference type="Gene3D" id="3.40.50.300">
    <property type="entry name" value="P-loop containing nucleotide triphosphate hydrolases"/>
    <property type="match status" value="2"/>
</dbReference>
<keyword evidence="4" id="KW-0677">Repeat</keyword>
<evidence type="ECO:0000256" key="6">
    <source>
        <dbReference type="ARBA" id="ARBA00022840"/>
    </source>
</evidence>
<keyword evidence="11" id="KW-1185">Reference proteome</keyword>
<evidence type="ECO:0000256" key="7">
    <source>
        <dbReference type="ARBA" id="ARBA00022967"/>
    </source>
</evidence>
<evidence type="ECO:0000259" key="9">
    <source>
        <dbReference type="PROSITE" id="PS50893"/>
    </source>
</evidence>
<dbReference type="InterPro" id="IPR050107">
    <property type="entry name" value="ABC_carbohydrate_import_ATPase"/>
</dbReference>
<evidence type="ECO:0000256" key="8">
    <source>
        <dbReference type="ARBA" id="ARBA00023136"/>
    </source>
</evidence>
<keyword evidence="8" id="KW-0472">Membrane</keyword>
<dbReference type="GO" id="GO:0016887">
    <property type="term" value="F:ATP hydrolysis activity"/>
    <property type="evidence" value="ECO:0007669"/>
    <property type="project" value="InterPro"/>
</dbReference>
<gene>
    <name evidence="10" type="ORF">DY240_25420</name>
</gene>
<dbReference type="EMBL" id="QUAL01000368">
    <property type="protein sequence ID" value="RIQ13704.1"/>
    <property type="molecule type" value="Genomic_DNA"/>
</dbReference>
<dbReference type="PROSITE" id="PS50893">
    <property type="entry name" value="ABC_TRANSPORTER_2"/>
    <property type="match status" value="2"/>
</dbReference>
<evidence type="ECO:0000256" key="4">
    <source>
        <dbReference type="ARBA" id="ARBA00022737"/>
    </source>
</evidence>
<dbReference type="InterPro" id="IPR003593">
    <property type="entry name" value="AAA+_ATPase"/>
</dbReference>
<dbReference type="OrthoDB" id="39350at2"/>
<feature type="domain" description="ABC transporter" evidence="9">
    <location>
        <begin position="254"/>
        <end position="497"/>
    </location>
</feature>
<sequence length="517" mass="54807">MRGIVKHFGGVHALRGVDLTVGAGEVHALLGENGAGKSTLMNVLSGVVRPDEGAIEIDGEPVAFATPADAQAAGVAMIHQELDLVPQATVTENLFLGREPRTRFRTLDRAAMRRHARELLDDIGIELSPSRTLSSLRVGEQQMVAIAKALSLEARILVMDEPTSALSDSEVERLFAILPRLRRRGVGVVFISHRMDEIAVVADRGTVMRDGRNAGTFVVAETAPAEVIRMMVGQPIEQLFPDREPPRDAVRLAVRGLTVAEHPGGGRTEPRDVDLEVRAGEVVGLAGLLGAGRTELLDALFGLAGHRLSGTVELDGAPVRLASPRDAIAAGIGYVPEDRRVSGLVMMESVAANIVLSALPTLARAGWRRASRERSAVAASIRDLHIKTASAESAVGTLSGGNQQKVVFARHLLREPRLLLLDDPTRGVDIGAKSEIYRLLARLAAGGMAVLVASSELPELLGICDRIAVLRGGRVVTVLDGRSATQEAILAAASLEQHTTVEGASTAARREASGRQG</sequence>
<keyword evidence="2" id="KW-0813">Transport</keyword>
<dbReference type="GO" id="GO:0005524">
    <property type="term" value="F:ATP binding"/>
    <property type="evidence" value="ECO:0007669"/>
    <property type="project" value="UniProtKB-KW"/>
</dbReference>
<comment type="caution">
    <text evidence="10">The sequence shown here is derived from an EMBL/GenBank/DDBJ whole genome shotgun (WGS) entry which is preliminary data.</text>
</comment>
<comment type="subcellular location">
    <subcellularLocation>
        <location evidence="1">Cell membrane</location>
        <topology evidence="1">Peripheral membrane protein</topology>
    </subcellularLocation>
</comment>
<evidence type="ECO:0000256" key="2">
    <source>
        <dbReference type="ARBA" id="ARBA00022448"/>
    </source>
</evidence>
<keyword evidence="7" id="KW-1278">Translocase</keyword>
<dbReference type="GO" id="GO:0005886">
    <property type="term" value="C:plasma membrane"/>
    <property type="evidence" value="ECO:0007669"/>
    <property type="project" value="UniProtKB-SubCell"/>
</dbReference>
<proteinExistence type="predicted"/>
<dbReference type="Proteomes" id="UP000284057">
    <property type="component" value="Unassembled WGS sequence"/>
</dbReference>
<accession>A0A418KJ65</accession>